<gene>
    <name evidence="9" type="ORF">A2607_02235</name>
</gene>
<dbReference type="GO" id="GO:0005829">
    <property type="term" value="C:cytosol"/>
    <property type="evidence" value="ECO:0007669"/>
    <property type="project" value="TreeGrafter"/>
</dbReference>
<dbReference type="GO" id="GO:0043531">
    <property type="term" value="F:ADP binding"/>
    <property type="evidence" value="ECO:0007669"/>
    <property type="project" value="TreeGrafter"/>
</dbReference>
<comment type="caution">
    <text evidence="9">The sequence shown here is derived from an EMBL/GenBank/DDBJ whole genome shotgun (WGS) entry which is preliminary data.</text>
</comment>
<dbReference type="InterPro" id="IPR015824">
    <property type="entry name" value="Phosphoglycerate_kinase_N"/>
</dbReference>
<feature type="binding site" evidence="7">
    <location>
        <begin position="326"/>
        <end position="329"/>
    </location>
    <ligand>
        <name>ATP</name>
        <dbReference type="ChEBI" id="CHEBI:30616"/>
    </ligand>
</feature>
<dbReference type="Gene3D" id="3.40.50.1260">
    <property type="entry name" value="Phosphoglycerate kinase, N-terminal domain"/>
    <property type="match status" value="2"/>
</dbReference>
<dbReference type="Proteomes" id="UP000178481">
    <property type="component" value="Unassembled WGS sequence"/>
</dbReference>
<dbReference type="InterPro" id="IPR001576">
    <property type="entry name" value="Phosphoglycerate_kinase"/>
</dbReference>
<comment type="similarity">
    <text evidence="8">Belongs to the phosphoglycerate kinase family.</text>
</comment>
<evidence type="ECO:0000256" key="2">
    <source>
        <dbReference type="ARBA" id="ARBA00013061"/>
    </source>
</evidence>
<accession>A0A1G2QGP6</accession>
<dbReference type="GO" id="GO:0006094">
    <property type="term" value="P:gluconeogenesis"/>
    <property type="evidence" value="ECO:0007669"/>
    <property type="project" value="TreeGrafter"/>
</dbReference>
<proteinExistence type="inferred from homology"/>
<dbReference type="EMBL" id="MHTI01000015">
    <property type="protein sequence ID" value="OHA59745.1"/>
    <property type="molecule type" value="Genomic_DNA"/>
</dbReference>
<feature type="binding site" evidence="7">
    <location>
        <position position="188"/>
    </location>
    <ligand>
        <name>ATP</name>
        <dbReference type="ChEBI" id="CHEBI:30616"/>
    </ligand>
</feature>
<evidence type="ECO:0000313" key="10">
    <source>
        <dbReference type="Proteomes" id="UP000178481"/>
    </source>
</evidence>
<keyword evidence="5 8" id="KW-0418">Kinase</keyword>
<name>A0A1G2QGP6_9BACT</name>
<feature type="binding site" evidence="7">
    <location>
        <position position="302"/>
    </location>
    <ligand>
        <name>ATP</name>
        <dbReference type="ChEBI" id="CHEBI:30616"/>
    </ligand>
</feature>
<evidence type="ECO:0000256" key="7">
    <source>
        <dbReference type="PIRSR" id="PIRSR000724-2"/>
    </source>
</evidence>
<keyword evidence="6 7" id="KW-0067">ATP-binding</keyword>
<evidence type="ECO:0000313" key="9">
    <source>
        <dbReference type="EMBL" id="OHA59745.1"/>
    </source>
</evidence>
<evidence type="ECO:0000256" key="6">
    <source>
        <dbReference type="ARBA" id="ARBA00022840"/>
    </source>
</evidence>
<protein>
    <recommendedName>
        <fullName evidence="2 8">Phosphoglycerate kinase</fullName>
        <ecNumber evidence="2 8">2.7.2.3</ecNumber>
    </recommendedName>
</protein>
<organism evidence="9 10">
    <name type="scientific">Candidatus Vogelbacteria bacterium RIFOXYD1_FULL_42_15</name>
    <dbReference type="NCBI Taxonomy" id="1802437"/>
    <lineage>
        <taxon>Bacteria</taxon>
        <taxon>Candidatus Vogeliibacteriota</taxon>
    </lineage>
</organism>
<keyword evidence="3 8" id="KW-0808">Transferase</keyword>
<dbReference type="PIRSF" id="PIRSF000724">
    <property type="entry name" value="Pgk"/>
    <property type="match status" value="1"/>
</dbReference>
<dbReference type="EC" id="2.7.2.3" evidence="2 8"/>
<dbReference type="PANTHER" id="PTHR11406:SF23">
    <property type="entry name" value="PHOSPHOGLYCERATE KINASE 1, CHLOROPLASTIC-RELATED"/>
    <property type="match status" value="1"/>
</dbReference>
<dbReference type="AlphaFoldDB" id="A0A1G2QGP6"/>
<evidence type="ECO:0000256" key="1">
    <source>
        <dbReference type="ARBA" id="ARBA00000642"/>
    </source>
</evidence>
<evidence type="ECO:0000256" key="5">
    <source>
        <dbReference type="ARBA" id="ARBA00022777"/>
    </source>
</evidence>
<evidence type="ECO:0000256" key="8">
    <source>
        <dbReference type="RuleBase" id="RU000532"/>
    </source>
</evidence>
<dbReference type="InterPro" id="IPR036043">
    <property type="entry name" value="Phosphoglycerate_kinase_sf"/>
</dbReference>
<dbReference type="Pfam" id="PF00162">
    <property type="entry name" value="PGK"/>
    <property type="match status" value="1"/>
</dbReference>
<reference evidence="9 10" key="1">
    <citation type="journal article" date="2016" name="Nat. Commun.">
        <title>Thousands of microbial genomes shed light on interconnected biogeochemical processes in an aquifer system.</title>
        <authorList>
            <person name="Anantharaman K."/>
            <person name="Brown C.T."/>
            <person name="Hug L.A."/>
            <person name="Sharon I."/>
            <person name="Castelle C.J."/>
            <person name="Probst A.J."/>
            <person name="Thomas B.C."/>
            <person name="Singh A."/>
            <person name="Wilkins M.J."/>
            <person name="Karaoz U."/>
            <person name="Brodie E.L."/>
            <person name="Williams K.H."/>
            <person name="Hubbard S.S."/>
            <person name="Banfield J.F."/>
        </authorList>
    </citation>
    <scope>NUCLEOTIDE SEQUENCE [LARGE SCALE GENOMIC DNA]</scope>
</reference>
<dbReference type="GO" id="GO:0006096">
    <property type="term" value="P:glycolytic process"/>
    <property type="evidence" value="ECO:0007669"/>
    <property type="project" value="InterPro"/>
</dbReference>
<dbReference type="SUPFAM" id="SSF53748">
    <property type="entry name" value="Phosphoglycerate kinase"/>
    <property type="match status" value="1"/>
</dbReference>
<evidence type="ECO:0000256" key="3">
    <source>
        <dbReference type="ARBA" id="ARBA00022679"/>
    </source>
</evidence>
<sequence length="368" mass="39842">MKIISSLSKKDLSGKKVLARVDFNVPIRNGKVVESMRIDEALPTIKFLLKNGAQVILVSHLGGDGQSSLRPVAKYLAGLKFKIKFIDDLESIAKTKEPLVLFENIRRLAGEQENDSALVKKLTDLADLYVNEAFSVCHRQHASVVGVPKFLPSYAGLRLAKEIAELKKIDKPVSPLAIILGGAKFKTKFPLLKKFLPKVEVMCVGGALANTLIKARGQEVGVSLIDEITPEIKKLAHDKKIILPIDFVVVGRQKSELVVKKVDELSVKDKIVDLGPRTAKLFGEKISDAKTILWNGPLGLVEEGFIHGTIAMARSLPKGTFSVLGGGDSVEALRQAKLLKKPSFVSTGGGAMLEFLVTGSLPGIKALN</sequence>
<dbReference type="GO" id="GO:0004618">
    <property type="term" value="F:phosphoglycerate kinase activity"/>
    <property type="evidence" value="ECO:0007669"/>
    <property type="project" value="UniProtKB-EC"/>
</dbReference>
<comment type="catalytic activity">
    <reaction evidence="1 8">
        <text>(2R)-3-phosphoglycerate + ATP = (2R)-3-phospho-glyceroyl phosphate + ADP</text>
        <dbReference type="Rhea" id="RHEA:14801"/>
        <dbReference type="ChEBI" id="CHEBI:30616"/>
        <dbReference type="ChEBI" id="CHEBI:57604"/>
        <dbReference type="ChEBI" id="CHEBI:58272"/>
        <dbReference type="ChEBI" id="CHEBI:456216"/>
        <dbReference type="EC" id="2.7.2.3"/>
    </reaction>
</comment>
<dbReference type="PRINTS" id="PR00477">
    <property type="entry name" value="PHGLYCKINASE"/>
</dbReference>
<evidence type="ECO:0000256" key="4">
    <source>
        <dbReference type="ARBA" id="ARBA00022741"/>
    </source>
</evidence>
<keyword evidence="4" id="KW-0547">Nucleotide-binding</keyword>
<dbReference type="PANTHER" id="PTHR11406">
    <property type="entry name" value="PHOSPHOGLYCERATE KINASE"/>
    <property type="match status" value="1"/>
</dbReference>
<dbReference type="GO" id="GO:0005524">
    <property type="term" value="F:ATP binding"/>
    <property type="evidence" value="ECO:0007669"/>
    <property type="project" value="UniProtKB-KW"/>
</dbReference>